<dbReference type="Proteomes" id="UP000194236">
    <property type="component" value="Unassembled WGS sequence"/>
</dbReference>
<organism evidence="1 2">
    <name type="scientific">Euroglyphus maynei</name>
    <name type="common">Mayne's house dust mite</name>
    <dbReference type="NCBI Taxonomy" id="6958"/>
    <lineage>
        <taxon>Eukaryota</taxon>
        <taxon>Metazoa</taxon>
        <taxon>Ecdysozoa</taxon>
        <taxon>Arthropoda</taxon>
        <taxon>Chelicerata</taxon>
        <taxon>Arachnida</taxon>
        <taxon>Acari</taxon>
        <taxon>Acariformes</taxon>
        <taxon>Sarcoptiformes</taxon>
        <taxon>Astigmata</taxon>
        <taxon>Psoroptidia</taxon>
        <taxon>Analgoidea</taxon>
        <taxon>Pyroglyphidae</taxon>
        <taxon>Pyroglyphinae</taxon>
        <taxon>Euroglyphus</taxon>
    </lineage>
</organism>
<dbReference type="AlphaFoldDB" id="A0A1Y3B6D1"/>
<accession>A0A1Y3B6D1</accession>
<gene>
    <name evidence="1" type="ORF">BLA29_012483</name>
</gene>
<name>A0A1Y3B6D1_EURMA</name>
<evidence type="ECO:0000313" key="2">
    <source>
        <dbReference type="Proteomes" id="UP000194236"/>
    </source>
</evidence>
<protein>
    <submittedName>
        <fullName evidence="1">Uncharacterized protein</fullName>
    </submittedName>
</protein>
<proteinExistence type="predicted"/>
<comment type="caution">
    <text evidence="1">The sequence shown here is derived from an EMBL/GenBank/DDBJ whole genome shotgun (WGS) entry which is preliminary data.</text>
</comment>
<dbReference type="EMBL" id="MUJZ01037673">
    <property type="protein sequence ID" value="OTF76400.1"/>
    <property type="molecule type" value="Genomic_DNA"/>
</dbReference>
<evidence type="ECO:0000313" key="1">
    <source>
        <dbReference type="EMBL" id="OTF76400.1"/>
    </source>
</evidence>
<keyword evidence="2" id="KW-1185">Reference proteome</keyword>
<reference evidence="1 2" key="1">
    <citation type="submission" date="2017-03" db="EMBL/GenBank/DDBJ databases">
        <title>Genome Survey of Euroglyphus maynei.</title>
        <authorList>
            <person name="Arlian L.G."/>
            <person name="Morgan M.S."/>
            <person name="Rider S.D."/>
        </authorList>
    </citation>
    <scope>NUCLEOTIDE SEQUENCE [LARGE SCALE GENOMIC DNA]</scope>
    <source>
        <strain evidence="1">Arlian Lab</strain>
        <tissue evidence="1">Whole body</tissue>
    </source>
</reference>
<sequence>MDLGSANEIKMENREENKMNEFVEEEFDFLPNANIRVYKDGRIRIIKREVTEGEEMDDDDNGMDNLQTINAINNEPDDEQWTRRLVVNRPENLRKRKITLRRPFKKIKNKKIKNNP</sequence>